<organism evidence="2 3">
    <name type="scientific">Naegleria lovaniensis</name>
    <name type="common">Amoeba</name>
    <dbReference type="NCBI Taxonomy" id="51637"/>
    <lineage>
        <taxon>Eukaryota</taxon>
        <taxon>Discoba</taxon>
        <taxon>Heterolobosea</taxon>
        <taxon>Tetramitia</taxon>
        <taxon>Eutetramitia</taxon>
        <taxon>Vahlkampfiidae</taxon>
        <taxon>Naegleria</taxon>
    </lineage>
</organism>
<protein>
    <submittedName>
        <fullName evidence="2">Uncharacterized protein</fullName>
    </submittedName>
</protein>
<name>A0AA88KMB6_NAELO</name>
<gene>
    <name evidence="2" type="ORF">C9374_006280</name>
</gene>
<dbReference type="RefSeq" id="XP_044546971.1">
    <property type="nucleotide sequence ID" value="XM_044696123.1"/>
</dbReference>
<accession>A0AA88KMB6</accession>
<comment type="caution">
    <text evidence="2">The sequence shown here is derived from an EMBL/GenBank/DDBJ whole genome shotgun (WGS) entry which is preliminary data.</text>
</comment>
<dbReference type="EMBL" id="PYSW02000027">
    <property type="protein sequence ID" value="KAG2381291.1"/>
    <property type="molecule type" value="Genomic_DNA"/>
</dbReference>
<evidence type="ECO:0000256" key="1">
    <source>
        <dbReference type="SAM" id="MobiDB-lite"/>
    </source>
</evidence>
<evidence type="ECO:0000313" key="2">
    <source>
        <dbReference type="EMBL" id="KAG2381291.1"/>
    </source>
</evidence>
<dbReference type="GeneID" id="68098734"/>
<dbReference type="AlphaFoldDB" id="A0AA88KMB6"/>
<dbReference type="Proteomes" id="UP000816034">
    <property type="component" value="Unassembled WGS sequence"/>
</dbReference>
<reference evidence="2 3" key="1">
    <citation type="journal article" date="2018" name="BMC Genomics">
        <title>The genome of Naegleria lovaniensis, the basis for a comparative approach to unravel pathogenicity factors of the human pathogenic amoeba N. fowleri.</title>
        <authorList>
            <person name="Liechti N."/>
            <person name="Schurch N."/>
            <person name="Bruggmann R."/>
            <person name="Wittwer M."/>
        </authorList>
    </citation>
    <scope>NUCLEOTIDE SEQUENCE [LARGE SCALE GENOMIC DNA]</scope>
    <source>
        <strain evidence="2 3">ATCC 30569</strain>
    </source>
</reference>
<keyword evidence="3" id="KW-1185">Reference proteome</keyword>
<evidence type="ECO:0000313" key="3">
    <source>
        <dbReference type="Proteomes" id="UP000816034"/>
    </source>
</evidence>
<proteinExistence type="predicted"/>
<sequence>MEPHVHKDEDTPSSKYFSMKTTIKNNSFMKSIRGCSQRYKSRSITFSKEAPKTTNQPPEKPASKQHENLDEWDDQQWFPEISLQTLEHVMCGCPSCRNHHSTCRCNSGQYSSQDDEWKPLTRISTLSTSTNIQSFHQEEEWRRSVHEGEKGSIYIWNPILPHVPTTCNLSDCENNFIITNFGKHVEVDSLDVSIPSATQQQETTPSPDQSQILHNETSSLLENPLIGSKEKDKEPELGILSPQLSNVDRSQRRELFPWLSSCKQKKIQKPKKMLRPLEIPKKSIPLVRK</sequence>
<feature type="region of interest" description="Disordered" evidence="1">
    <location>
        <begin position="39"/>
        <end position="68"/>
    </location>
</feature>
<feature type="compositionally biased region" description="Polar residues" evidence="1">
    <location>
        <begin position="42"/>
        <end position="57"/>
    </location>
</feature>